<dbReference type="PROSITE" id="PS01063">
    <property type="entry name" value="SIGMA70_ECF"/>
    <property type="match status" value="1"/>
</dbReference>
<keyword evidence="2 6" id="KW-0805">Transcription regulation</keyword>
<dbReference type="InterPro" id="IPR039425">
    <property type="entry name" value="RNA_pol_sigma-70-like"/>
</dbReference>
<dbReference type="RefSeq" id="WP_179239318.1">
    <property type="nucleotide sequence ID" value="NZ_JACBNQ010000024.1"/>
</dbReference>
<accession>A0A974BML0</accession>
<dbReference type="Gene3D" id="1.10.10.10">
    <property type="entry name" value="Winged helix-like DNA-binding domain superfamily/Winged helix DNA-binding domain"/>
    <property type="match status" value="1"/>
</dbReference>
<keyword evidence="3 6" id="KW-0731">Sigma factor</keyword>
<dbReference type="Proteomes" id="UP000611629">
    <property type="component" value="Unassembled WGS sequence"/>
</dbReference>
<dbReference type="NCBIfam" id="TIGR02937">
    <property type="entry name" value="sigma70-ECF"/>
    <property type="match status" value="1"/>
</dbReference>
<evidence type="ECO:0000256" key="3">
    <source>
        <dbReference type="ARBA" id="ARBA00023082"/>
    </source>
</evidence>
<gene>
    <name evidence="9" type="ORF">HZF24_15745</name>
</gene>
<dbReference type="EMBL" id="JACBNQ010000024">
    <property type="protein sequence ID" value="NYB75601.1"/>
    <property type="molecule type" value="Genomic_DNA"/>
</dbReference>
<keyword evidence="4 6" id="KW-0238">DNA-binding</keyword>
<feature type="domain" description="RNA polymerase sigma-70 region 2" evidence="7">
    <location>
        <begin position="23"/>
        <end position="88"/>
    </location>
</feature>
<dbReference type="PANTHER" id="PTHR43133">
    <property type="entry name" value="RNA POLYMERASE ECF-TYPE SIGMA FACTO"/>
    <property type="match status" value="1"/>
</dbReference>
<dbReference type="InterPro" id="IPR013249">
    <property type="entry name" value="RNA_pol_sigma70_r4_t2"/>
</dbReference>
<dbReference type="AlphaFoldDB" id="A0A974BML0"/>
<evidence type="ECO:0000313" key="10">
    <source>
        <dbReference type="Proteomes" id="UP000611629"/>
    </source>
</evidence>
<dbReference type="InterPro" id="IPR013324">
    <property type="entry name" value="RNA_pol_sigma_r3/r4-like"/>
</dbReference>
<evidence type="ECO:0000313" key="9">
    <source>
        <dbReference type="EMBL" id="NYB75601.1"/>
    </source>
</evidence>
<dbReference type="InterPro" id="IPR014284">
    <property type="entry name" value="RNA_pol_sigma-70_dom"/>
</dbReference>
<evidence type="ECO:0000259" key="8">
    <source>
        <dbReference type="Pfam" id="PF08281"/>
    </source>
</evidence>
<keyword evidence="5 6" id="KW-0804">Transcription</keyword>
<reference evidence="9" key="1">
    <citation type="submission" date="2020-07" db="EMBL/GenBank/DDBJ databases">
        <title>Genomic analysis of a strain of Sedimentibacter Hydroxybenzoicus DSM7310.</title>
        <authorList>
            <person name="Ma S."/>
        </authorList>
    </citation>
    <scope>NUCLEOTIDE SEQUENCE</scope>
    <source>
        <strain evidence="9">DSM 7310</strain>
    </source>
</reference>
<comment type="similarity">
    <text evidence="1 6">Belongs to the sigma-70 factor family. ECF subfamily.</text>
</comment>
<protein>
    <recommendedName>
        <fullName evidence="6">RNA polymerase sigma factor</fullName>
    </recommendedName>
</protein>
<evidence type="ECO:0000256" key="5">
    <source>
        <dbReference type="ARBA" id="ARBA00023163"/>
    </source>
</evidence>
<dbReference type="InterPro" id="IPR007627">
    <property type="entry name" value="RNA_pol_sigma70_r2"/>
</dbReference>
<dbReference type="GO" id="GO:0006950">
    <property type="term" value="P:response to stress"/>
    <property type="evidence" value="ECO:0007669"/>
    <property type="project" value="UniProtKB-ARBA"/>
</dbReference>
<feature type="domain" description="RNA polymerase sigma factor 70 region 4 type 2" evidence="8">
    <location>
        <begin position="123"/>
        <end position="164"/>
    </location>
</feature>
<evidence type="ECO:0000256" key="2">
    <source>
        <dbReference type="ARBA" id="ARBA00023015"/>
    </source>
</evidence>
<evidence type="ECO:0000256" key="6">
    <source>
        <dbReference type="RuleBase" id="RU000716"/>
    </source>
</evidence>
<evidence type="ECO:0000256" key="1">
    <source>
        <dbReference type="ARBA" id="ARBA00010641"/>
    </source>
</evidence>
<dbReference type="Pfam" id="PF04542">
    <property type="entry name" value="Sigma70_r2"/>
    <property type="match status" value="1"/>
</dbReference>
<organism evidence="9 10">
    <name type="scientific">Sedimentibacter hydroxybenzoicus DSM 7310</name>
    <dbReference type="NCBI Taxonomy" id="1123245"/>
    <lineage>
        <taxon>Bacteria</taxon>
        <taxon>Bacillati</taxon>
        <taxon>Bacillota</taxon>
        <taxon>Tissierellia</taxon>
        <taxon>Sedimentibacter</taxon>
    </lineage>
</organism>
<name>A0A974BML0_SEDHY</name>
<dbReference type="CDD" id="cd06171">
    <property type="entry name" value="Sigma70_r4"/>
    <property type="match status" value="1"/>
</dbReference>
<dbReference type="GO" id="GO:0003677">
    <property type="term" value="F:DNA binding"/>
    <property type="evidence" value="ECO:0007669"/>
    <property type="project" value="UniProtKB-KW"/>
</dbReference>
<sequence>MVAEKLLIRNLKKGHEDAYRQVVEEYGNKLLRTCCLILKDREEAEDVVQEALIRVFQKLNTFKENSGLYTWIYTIALNLCRDRLRKKQELLVLEDEWVGSDDVESHVEKNIDRELLKKELFEINPTYRETLVLFYFDDFSIKEISEMLNEKEGTIKSRLSRGRNILKEKLLKGGQLNGEER</sequence>
<evidence type="ECO:0000259" key="7">
    <source>
        <dbReference type="Pfam" id="PF04542"/>
    </source>
</evidence>
<dbReference type="PANTHER" id="PTHR43133:SF51">
    <property type="entry name" value="RNA POLYMERASE SIGMA FACTOR"/>
    <property type="match status" value="1"/>
</dbReference>
<dbReference type="InterPro" id="IPR013325">
    <property type="entry name" value="RNA_pol_sigma_r2"/>
</dbReference>
<dbReference type="GO" id="GO:0006352">
    <property type="term" value="P:DNA-templated transcription initiation"/>
    <property type="evidence" value="ECO:0007669"/>
    <property type="project" value="InterPro"/>
</dbReference>
<dbReference type="SUPFAM" id="SSF88946">
    <property type="entry name" value="Sigma2 domain of RNA polymerase sigma factors"/>
    <property type="match status" value="1"/>
</dbReference>
<dbReference type="InterPro" id="IPR000838">
    <property type="entry name" value="RNA_pol_sigma70_ECF_CS"/>
</dbReference>
<dbReference type="InterPro" id="IPR036388">
    <property type="entry name" value="WH-like_DNA-bd_sf"/>
</dbReference>
<comment type="caution">
    <text evidence="9">The sequence shown here is derived from an EMBL/GenBank/DDBJ whole genome shotgun (WGS) entry which is preliminary data.</text>
</comment>
<evidence type="ECO:0000256" key="4">
    <source>
        <dbReference type="ARBA" id="ARBA00023125"/>
    </source>
</evidence>
<dbReference type="Gene3D" id="1.10.1740.10">
    <property type="match status" value="1"/>
</dbReference>
<proteinExistence type="inferred from homology"/>
<dbReference type="Pfam" id="PF08281">
    <property type="entry name" value="Sigma70_r4_2"/>
    <property type="match status" value="1"/>
</dbReference>
<dbReference type="GO" id="GO:0016987">
    <property type="term" value="F:sigma factor activity"/>
    <property type="evidence" value="ECO:0007669"/>
    <property type="project" value="UniProtKB-KW"/>
</dbReference>
<keyword evidence="10" id="KW-1185">Reference proteome</keyword>
<dbReference type="SUPFAM" id="SSF88659">
    <property type="entry name" value="Sigma3 and sigma4 domains of RNA polymerase sigma factors"/>
    <property type="match status" value="1"/>
</dbReference>